<feature type="compositionally biased region" description="Basic and acidic residues" evidence="4">
    <location>
        <begin position="86"/>
        <end position="168"/>
    </location>
</feature>
<comment type="similarity">
    <text evidence="1">Belongs to the class IV-like SAM-binding methyltransferase superfamily. RNA methyltransferase TrmH family.</text>
</comment>
<feature type="compositionally biased region" description="Low complexity" evidence="4">
    <location>
        <begin position="16"/>
        <end position="29"/>
    </location>
</feature>
<dbReference type="GO" id="GO:0008173">
    <property type="term" value="F:RNA methyltransferase activity"/>
    <property type="evidence" value="ECO:0007669"/>
    <property type="project" value="InterPro"/>
</dbReference>
<dbReference type="InterPro" id="IPR013123">
    <property type="entry name" value="SpoU_subst-bd"/>
</dbReference>
<keyword evidence="2" id="KW-0489">Methyltransferase</keyword>
<feature type="region of interest" description="Disordered" evidence="4">
    <location>
        <begin position="1"/>
        <end position="201"/>
    </location>
</feature>
<evidence type="ECO:0000259" key="5">
    <source>
        <dbReference type="SMART" id="SM00967"/>
    </source>
</evidence>
<dbReference type="SUPFAM" id="SSF55315">
    <property type="entry name" value="L30e-like"/>
    <property type="match status" value="1"/>
</dbReference>
<dbReference type="CDD" id="cd18103">
    <property type="entry name" value="SpoU-like_RlmB"/>
    <property type="match status" value="1"/>
</dbReference>
<protein>
    <submittedName>
        <fullName evidence="6">23S rRNA (Guanosine(2251)-2'-O)-methyltransferase RlmB</fullName>
    </submittedName>
</protein>
<comment type="caution">
    <text evidence="6">The sequence shown here is derived from an EMBL/GenBank/DDBJ whole genome shotgun (WGS) entry which is preliminary data.</text>
</comment>
<dbReference type="NCBIfam" id="TIGR00186">
    <property type="entry name" value="rRNA_methyl_3"/>
    <property type="match status" value="1"/>
</dbReference>
<dbReference type="Pfam" id="PF00588">
    <property type="entry name" value="SpoU_methylase"/>
    <property type="match status" value="1"/>
</dbReference>
<feature type="domain" description="RNA 2-O ribose methyltransferase substrate binding" evidence="5">
    <location>
        <begin position="253"/>
        <end position="329"/>
    </location>
</feature>
<dbReference type="Pfam" id="PF08032">
    <property type="entry name" value="SpoU_sub_bind"/>
    <property type="match status" value="1"/>
</dbReference>
<gene>
    <name evidence="6" type="primary">rlmB</name>
    <name evidence="6" type="ORF">RIF25_02915</name>
</gene>
<dbReference type="PANTHER" id="PTHR46429:SF1">
    <property type="entry name" value="23S RRNA (GUANOSINE-2'-O-)-METHYLTRANSFERASE RLMB"/>
    <property type="match status" value="1"/>
</dbReference>
<dbReference type="PANTHER" id="PTHR46429">
    <property type="entry name" value="23S RRNA (GUANOSINE-2'-O-)-METHYLTRANSFERASE RLMB"/>
    <property type="match status" value="1"/>
</dbReference>
<dbReference type="FunFam" id="3.40.1280.10:FF:000008">
    <property type="entry name" value="Group 3 RNA methyltransferase TrmH"/>
    <property type="match status" value="1"/>
</dbReference>
<dbReference type="InterPro" id="IPR029028">
    <property type="entry name" value="Alpha/beta_knot_MTases"/>
</dbReference>
<dbReference type="SUPFAM" id="SSF75217">
    <property type="entry name" value="alpha/beta knot"/>
    <property type="match status" value="1"/>
</dbReference>
<sequence>MPKARRNFSGGDRPSRPAAPRLRSSQPRPGHAEFRDRQRDNGEFKDRDRPNRADPQRDFTRPRRPAEGDASYGSRRPSPRPGGNFNRERGERERGSGYEPREKPRYQDRHSDGDSRYPGERYQDRQDRLRPERGYGRAESQERSSYRPDNRQARGDRYEDRPRYRQDGPRSAPMRDYAPRSAPTPPRLKQAYPSSEDESFQLNGAWSRESADFAPQLLGPVAPSELIPTLPHDLAADQTPGNPAFGADAETDLIYGRHAVLTALAGERRFNRIWITAPLRHDPRFLTLLEKAKTNGAVIDVVLPPRLDYLTDQGRHQGVAAQVAAYSYLELADLIAQAQAKTNQPVLIAAEGINDPQNLGAIIRSAEAFGAQGMIIPQRRAVGITPAVAKVAAGALDHFAVARVVNMNQTLETLKEAGFWLYGLAVNGTQPLAETKLTGPVVLVIGAEGNGLSLQAQKHCDQLVSIPLLGETESLNASVAAGVALYEVFRQRPKTRTVIDLGIPPTP</sequence>
<keyword evidence="7" id="KW-1185">Reference proteome</keyword>
<evidence type="ECO:0000256" key="4">
    <source>
        <dbReference type="SAM" id="MobiDB-lite"/>
    </source>
</evidence>
<organism evidence="6 7">
    <name type="scientific">Pseudocalidococcus azoricus BACA0444</name>
    <dbReference type="NCBI Taxonomy" id="2918990"/>
    <lineage>
        <taxon>Bacteria</taxon>
        <taxon>Bacillati</taxon>
        <taxon>Cyanobacteriota</taxon>
        <taxon>Cyanophyceae</taxon>
        <taxon>Acaryochloridales</taxon>
        <taxon>Thermosynechococcaceae</taxon>
        <taxon>Pseudocalidococcus</taxon>
        <taxon>Pseudocalidococcus azoricus</taxon>
    </lineage>
</organism>
<evidence type="ECO:0000256" key="3">
    <source>
        <dbReference type="ARBA" id="ARBA00022679"/>
    </source>
</evidence>
<dbReference type="InterPro" id="IPR004441">
    <property type="entry name" value="rRNA_MeTrfase_TrmH"/>
</dbReference>
<dbReference type="GO" id="GO:0003723">
    <property type="term" value="F:RNA binding"/>
    <property type="evidence" value="ECO:0007669"/>
    <property type="project" value="InterPro"/>
</dbReference>
<evidence type="ECO:0000313" key="6">
    <source>
        <dbReference type="EMBL" id="MDS3859753.1"/>
    </source>
</evidence>
<dbReference type="RefSeq" id="WP_322877058.1">
    <property type="nucleotide sequence ID" value="NZ_JAVMIP010000002.1"/>
</dbReference>
<evidence type="ECO:0000313" key="7">
    <source>
        <dbReference type="Proteomes" id="UP001268256"/>
    </source>
</evidence>
<dbReference type="GO" id="GO:0006396">
    <property type="term" value="P:RNA processing"/>
    <property type="evidence" value="ECO:0007669"/>
    <property type="project" value="InterPro"/>
</dbReference>
<accession>A0AAE4JW54</accession>
<proteinExistence type="inferred from homology"/>
<dbReference type="InterPro" id="IPR001537">
    <property type="entry name" value="SpoU_MeTrfase"/>
</dbReference>
<reference evidence="7" key="1">
    <citation type="submission" date="2023-07" db="EMBL/GenBank/DDBJ databases">
        <authorList>
            <person name="Luz R."/>
            <person name="Cordeiro R."/>
            <person name="Fonseca A."/>
            <person name="Goncalves V."/>
        </authorList>
    </citation>
    <scope>NUCLEOTIDE SEQUENCE [LARGE SCALE GENOMIC DNA]</scope>
    <source>
        <strain evidence="7">BACA0444</strain>
    </source>
</reference>
<evidence type="ECO:0000256" key="1">
    <source>
        <dbReference type="ARBA" id="ARBA00007228"/>
    </source>
</evidence>
<dbReference type="SMART" id="SM00967">
    <property type="entry name" value="SpoU_sub_bind"/>
    <property type="match status" value="1"/>
</dbReference>
<dbReference type="GO" id="GO:0005829">
    <property type="term" value="C:cytosol"/>
    <property type="evidence" value="ECO:0007669"/>
    <property type="project" value="TreeGrafter"/>
</dbReference>
<evidence type="ECO:0000256" key="2">
    <source>
        <dbReference type="ARBA" id="ARBA00022603"/>
    </source>
</evidence>
<dbReference type="AlphaFoldDB" id="A0AAE4JW54"/>
<dbReference type="InterPro" id="IPR029026">
    <property type="entry name" value="tRNA_m1G_MTases_N"/>
</dbReference>
<dbReference type="Gene3D" id="3.30.1330.30">
    <property type="match status" value="1"/>
</dbReference>
<dbReference type="Gene3D" id="3.40.1280.10">
    <property type="match status" value="1"/>
</dbReference>
<dbReference type="Proteomes" id="UP001268256">
    <property type="component" value="Unassembled WGS sequence"/>
</dbReference>
<dbReference type="InterPro" id="IPR029064">
    <property type="entry name" value="Ribosomal_eL30-like_sf"/>
</dbReference>
<dbReference type="EMBL" id="JAVMIP010000002">
    <property type="protein sequence ID" value="MDS3859753.1"/>
    <property type="molecule type" value="Genomic_DNA"/>
</dbReference>
<name>A0AAE4JW54_9CYAN</name>
<dbReference type="GO" id="GO:0032259">
    <property type="term" value="P:methylation"/>
    <property type="evidence" value="ECO:0007669"/>
    <property type="project" value="UniProtKB-KW"/>
</dbReference>
<feature type="compositionally biased region" description="Basic and acidic residues" evidence="4">
    <location>
        <begin position="30"/>
        <end position="67"/>
    </location>
</feature>
<keyword evidence="3" id="KW-0808">Transferase</keyword>